<dbReference type="KEGG" id="vg:29062127"/>
<dbReference type="GeneID" id="29062127"/>
<dbReference type="Proteomes" id="UP000202923">
    <property type="component" value="Genome"/>
</dbReference>
<evidence type="ECO:0000313" key="2">
    <source>
        <dbReference type="Proteomes" id="UP000202923"/>
    </source>
</evidence>
<proteinExistence type="predicted"/>
<protein>
    <submittedName>
        <fullName evidence="1">Putative virion structural protein</fullName>
    </submittedName>
</protein>
<sequence length="547" mass="60833">MALTSDIIDRDRGWRPWGVADLFNEITGTGFVPNPTDWIYHPDTNIVYKVLTVNYSEPSWTTELLNGIPLVNDGKPLGGHYPLRSDKFRVYVDTSKNPATMTFDKNVTWNGADLEGIRIFRGTDITDSGEILSGSYKDGRLDKTYLPLQAISNQGADTVVKQALPGACLAAVEHGDMFSFVVYDDVGNGVAMGSGYIIKTNLVMALETPARTILNIKLVSPFISGDDSSVLTLPINMPLESIPLWCEVQYNDGVKTLAVDGSRVKLNGLRNSGAHDTFYISSNAGNELPLTLSYQLAKGESYAGDNLVDGKTIVKDYTAVTEAVDGAYSMKLFVVPVWLDSTRGVRLQYLLYNLTRGTVYDATAQINYTGGSSFDPTLYGVKQRLNVQCDISKVNTAYRPYTHPQSFSITLMNPGTEKDTNFVLEYLPNGLKYGEKIWAEFKYSNITYSELDVSCQKTSKAEWLAALYDPIYPLFDRRNEDGPPTPTHFQIHVGGNIYTYEIDDWMAKKVINYKVGLDASLVIRWLRRTPTDELQLGATPMLAHHIE</sequence>
<dbReference type="RefSeq" id="YP_009278888.1">
    <property type="nucleotide sequence ID" value="NC_031010.1"/>
</dbReference>
<dbReference type="OrthoDB" id="2198at10239"/>
<name>A0A1B2IEL3_9CAUD</name>
<evidence type="ECO:0000313" key="1">
    <source>
        <dbReference type="EMBL" id="ANZ49635.1"/>
    </source>
</evidence>
<organism evidence="1 2">
    <name type="scientific">Erwinia phage vB_EamM_Kwan</name>
    <dbReference type="NCBI Taxonomy" id="1883374"/>
    <lineage>
        <taxon>Viruses</taxon>
        <taxon>Duplodnaviria</taxon>
        <taxon>Heunggongvirae</taxon>
        <taxon>Uroviricota</taxon>
        <taxon>Caudoviricetes</taxon>
        <taxon>Chimalliviridae</taxon>
        <taxon>Wellingtonvirus</taxon>
        <taxon>Wellingtonvirus wellington</taxon>
    </lineage>
</organism>
<gene>
    <name evidence="1" type="ORF">KWAN_283</name>
</gene>
<dbReference type="EMBL" id="KX397369">
    <property type="protein sequence ID" value="ANZ49635.1"/>
    <property type="molecule type" value="Genomic_DNA"/>
</dbReference>
<accession>A0A1B2IEL3</accession>
<reference evidence="1 2" key="1">
    <citation type="submission" date="2016-06" db="EMBL/GenBank/DDBJ databases">
        <authorList>
            <person name="Kjaerup R.B."/>
            <person name="Dalgaard T.S."/>
            <person name="Juul-Madsen H.R."/>
        </authorList>
    </citation>
    <scope>NUCLEOTIDE SEQUENCE [LARGE SCALE GENOMIC DNA]</scope>
</reference>